<evidence type="ECO:0000313" key="2">
    <source>
        <dbReference type="EMBL" id="SDN40281.1"/>
    </source>
</evidence>
<reference evidence="2 3" key="1">
    <citation type="submission" date="2016-10" db="EMBL/GenBank/DDBJ databases">
        <authorList>
            <person name="de Groot N.N."/>
        </authorList>
    </citation>
    <scope>NUCLEOTIDE SEQUENCE [LARGE SCALE GENOMIC DNA]</scope>
    <source>
        <strain evidence="2 3">CGMCC 4.2022</strain>
    </source>
</reference>
<dbReference type="InterPro" id="IPR008949">
    <property type="entry name" value="Isoprenoid_synthase_dom_sf"/>
</dbReference>
<dbReference type="SUPFAM" id="SSF48576">
    <property type="entry name" value="Terpenoid synthases"/>
    <property type="match status" value="1"/>
</dbReference>
<evidence type="ECO:0008006" key="4">
    <source>
        <dbReference type="Google" id="ProtNLM"/>
    </source>
</evidence>
<sequence length="314" mass="33461">MTDASSGVVVLGPETVLPWARAAGMVVDTRGERRLVSMRLDVLAGGALPGAAAADVELAMRWAAFICWVDDEIDRRGLGSVPGELERFTGPLRGVLAPGTGPAGGAGAHAVALAGLWDRTATGTPARWRERFTADYTDFLDACEQEAALRRDGVRLPLDGYLGLRRRTITLLPMLDVLERIGRAPLVEHARVDARLRDLRRAVADVAGWANDLASTADDEAVGQDNLVTLLAREGGCPTGEARGRAAAMIGERRAGMRATAARLRAERGLPSGRRAELLRYVDLVETFTAAVLRWLAVTGRFTGGPEPGRAPGL</sequence>
<evidence type="ECO:0000256" key="1">
    <source>
        <dbReference type="ARBA" id="ARBA00023239"/>
    </source>
</evidence>
<accession>A0A1H0B3P8</accession>
<evidence type="ECO:0000313" key="3">
    <source>
        <dbReference type="Proteomes" id="UP000199341"/>
    </source>
</evidence>
<dbReference type="EMBL" id="FNIE01000004">
    <property type="protein sequence ID" value="SDN40281.1"/>
    <property type="molecule type" value="Genomic_DNA"/>
</dbReference>
<keyword evidence="1" id="KW-0456">Lyase</keyword>
<organism evidence="2 3">
    <name type="scientific">Actinacidiphila guanduensis</name>
    <dbReference type="NCBI Taxonomy" id="310781"/>
    <lineage>
        <taxon>Bacteria</taxon>
        <taxon>Bacillati</taxon>
        <taxon>Actinomycetota</taxon>
        <taxon>Actinomycetes</taxon>
        <taxon>Kitasatosporales</taxon>
        <taxon>Streptomycetaceae</taxon>
        <taxon>Actinacidiphila</taxon>
    </lineage>
</organism>
<name>A0A1H0B3P8_9ACTN</name>
<dbReference type="Gene3D" id="1.10.600.10">
    <property type="entry name" value="Farnesyl Diphosphate Synthase"/>
    <property type="match status" value="1"/>
</dbReference>
<dbReference type="Proteomes" id="UP000199341">
    <property type="component" value="Unassembled WGS sequence"/>
</dbReference>
<dbReference type="GO" id="GO:0010333">
    <property type="term" value="F:terpene synthase activity"/>
    <property type="evidence" value="ECO:0007669"/>
    <property type="project" value="InterPro"/>
</dbReference>
<dbReference type="Pfam" id="PF19086">
    <property type="entry name" value="Terpene_syn_C_2"/>
    <property type="match status" value="1"/>
</dbReference>
<dbReference type="RefSeq" id="WP_143031663.1">
    <property type="nucleotide sequence ID" value="NZ_FNIE01000004.1"/>
</dbReference>
<proteinExistence type="predicted"/>
<protein>
    <recommendedName>
        <fullName evidence="4">Terpene synthase</fullName>
    </recommendedName>
</protein>
<dbReference type="SFLD" id="SFLDG01020">
    <property type="entry name" value="Terpene_Cyclase_Like_2"/>
    <property type="match status" value="1"/>
</dbReference>
<gene>
    <name evidence="2" type="ORF">SAMN05216259_10437</name>
</gene>
<dbReference type="STRING" id="310781.SAMN05216259_10437"/>
<dbReference type="SFLD" id="SFLDS00005">
    <property type="entry name" value="Isoprenoid_Synthase_Type_I"/>
    <property type="match status" value="1"/>
</dbReference>
<keyword evidence="3" id="KW-1185">Reference proteome</keyword>
<dbReference type="InterPro" id="IPR034686">
    <property type="entry name" value="Terpene_cyclase-like_2"/>
</dbReference>
<dbReference type="AlphaFoldDB" id="A0A1H0B3P8"/>
<dbReference type="OrthoDB" id="3676909at2"/>